<feature type="compositionally biased region" description="Low complexity" evidence="1">
    <location>
        <begin position="39"/>
        <end position="51"/>
    </location>
</feature>
<proteinExistence type="predicted"/>
<feature type="region of interest" description="Disordered" evidence="1">
    <location>
        <begin position="250"/>
        <end position="269"/>
    </location>
</feature>
<evidence type="ECO:0000313" key="3">
    <source>
        <dbReference type="Proteomes" id="UP001176941"/>
    </source>
</evidence>
<feature type="region of interest" description="Disordered" evidence="1">
    <location>
        <begin position="1"/>
        <end position="69"/>
    </location>
</feature>
<feature type="compositionally biased region" description="Basic and acidic residues" evidence="1">
    <location>
        <begin position="196"/>
        <end position="216"/>
    </location>
</feature>
<organism evidence="2 3">
    <name type="scientific">Rangifer tarandus platyrhynchus</name>
    <name type="common">Svalbard reindeer</name>
    <dbReference type="NCBI Taxonomy" id="3082113"/>
    <lineage>
        <taxon>Eukaryota</taxon>
        <taxon>Metazoa</taxon>
        <taxon>Chordata</taxon>
        <taxon>Craniata</taxon>
        <taxon>Vertebrata</taxon>
        <taxon>Euteleostomi</taxon>
        <taxon>Mammalia</taxon>
        <taxon>Eutheria</taxon>
        <taxon>Laurasiatheria</taxon>
        <taxon>Artiodactyla</taxon>
        <taxon>Ruminantia</taxon>
        <taxon>Pecora</taxon>
        <taxon>Cervidae</taxon>
        <taxon>Odocoileinae</taxon>
        <taxon>Rangifer</taxon>
    </lineage>
</organism>
<evidence type="ECO:0000313" key="2">
    <source>
        <dbReference type="EMBL" id="CAI9160906.1"/>
    </source>
</evidence>
<name>A0ABN8YLZ0_RANTA</name>
<sequence length="269" mass="28957">MASLYQRFTGKINTSRSFPAPPEASRLLGGQGPEEDGAGPKPLGAQAPAAAPRERGGGGAGGRPRFQYQARSDCDDEDYVLRWHQPEVDQDWKKGALKNRNGIKEVLCSTSEEEVVKAETREPQEGARMLLDPAHRPITVRAWSQVLVWDTAVPMEEERGHWAGGHQATEGSLRGESGTQPCPQSRELGANGVHPGRSEVSVEEHHLSVSAREHPPSLDQSSQTPGFSLDLSGFSVSAAPSSGLVIAVTKGERGQSQQNVISSLKQLRS</sequence>
<accession>A0ABN8YLZ0</accession>
<feature type="region of interest" description="Disordered" evidence="1">
    <location>
        <begin position="159"/>
        <end position="232"/>
    </location>
</feature>
<gene>
    <name evidence="2" type="ORF">MRATA1EN1_LOCUS9868</name>
</gene>
<dbReference type="Proteomes" id="UP001176941">
    <property type="component" value="Chromosome 2"/>
</dbReference>
<dbReference type="EMBL" id="OX459938">
    <property type="protein sequence ID" value="CAI9160906.1"/>
    <property type="molecule type" value="Genomic_DNA"/>
</dbReference>
<feature type="compositionally biased region" description="Polar residues" evidence="1">
    <location>
        <begin position="254"/>
        <end position="269"/>
    </location>
</feature>
<keyword evidence="3" id="KW-1185">Reference proteome</keyword>
<reference evidence="2" key="1">
    <citation type="submission" date="2023-04" db="EMBL/GenBank/DDBJ databases">
        <authorList>
            <consortium name="ELIXIR-Norway"/>
        </authorList>
    </citation>
    <scope>NUCLEOTIDE SEQUENCE [LARGE SCALE GENOMIC DNA]</scope>
</reference>
<protein>
    <submittedName>
        <fullName evidence="2">Uncharacterized protein</fullName>
    </submittedName>
</protein>
<evidence type="ECO:0000256" key="1">
    <source>
        <dbReference type="SAM" id="MobiDB-lite"/>
    </source>
</evidence>